<sequence>MSKAEAKMTKAADPERVNLLKTAPLCAGAGASDGVSEIDEGEMLEVAGASAAGDNEVDGGGEAVVVVGDDAGETELEDGDTAAGDGDSAFLVGDKVGDEAGD</sequence>
<gene>
    <name evidence="2" type="ORF">RIF29_41596</name>
</gene>
<proteinExistence type="predicted"/>
<protein>
    <submittedName>
        <fullName evidence="2">Uncharacterized protein</fullName>
    </submittedName>
</protein>
<accession>A0AAN9E604</accession>
<dbReference type="EMBL" id="JAYWIO010000008">
    <property type="protein sequence ID" value="KAK7246726.1"/>
    <property type="molecule type" value="Genomic_DNA"/>
</dbReference>
<evidence type="ECO:0000313" key="2">
    <source>
        <dbReference type="EMBL" id="KAK7246726.1"/>
    </source>
</evidence>
<evidence type="ECO:0000256" key="1">
    <source>
        <dbReference type="SAM" id="MobiDB-lite"/>
    </source>
</evidence>
<feature type="region of interest" description="Disordered" evidence="1">
    <location>
        <begin position="73"/>
        <end position="102"/>
    </location>
</feature>
<name>A0AAN9E604_CROPI</name>
<organism evidence="2 3">
    <name type="scientific">Crotalaria pallida</name>
    <name type="common">Smooth rattlebox</name>
    <name type="synonym">Crotalaria striata</name>
    <dbReference type="NCBI Taxonomy" id="3830"/>
    <lineage>
        <taxon>Eukaryota</taxon>
        <taxon>Viridiplantae</taxon>
        <taxon>Streptophyta</taxon>
        <taxon>Embryophyta</taxon>
        <taxon>Tracheophyta</taxon>
        <taxon>Spermatophyta</taxon>
        <taxon>Magnoliopsida</taxon>
        <taxon>eudicotyledons</taxon>
        <taxon>Gunneridae</taxon>
        <taxon>Pentapetalae</taxon>
        <taxon>rosids</taxon>
        <taxon>fabids</taxon>
        <taxon>Fabales</taxon>
        <taxon>Fabaceae</taxon>
        <taxon>Papilionoideae</taxon>
        <taxon>50 kb inversion clade</taxon>
        <taxon>genistoids sensu lato</taxon>
        <taxon>core genistoids</taxon>
        <taxon>Crotalarieae</taxon>
        <taxon>Crotalaria</taxon>
    </lineage>
</organism>
<reference evidence="2 3" key="1">
    <citation type="submission" date="2024-01" db="EMBL/GenBank/DDBJ databases">
        <title>The genomes of 5 underutilized Papilionoideae crops provide insights into root nodulation and disease resistanc.</title>
        <authorList>
            <person name="Yuan L."/>
        </authorList>
    </citation>
    <scope>NUCLEOTIDE SEQUENCE [LARGE SCALE GENOMIC DNA]</scope>
    <source>
        <strain evidence="2">ZHUSHIDOU_FW_LH</strain>
        <tissue evidence="2">Leaf</tissue>
    </source>
</reference>
<comment type="caution">
    <text evidence="2">The sequence shown here is derived from an EMBL/GenBank/DDBJ whole genome shotgun (WGS) entry which is preliminary data.</text>
</comment>
<keyword evidence="3" id="KW-1185">Reference proteome</keyword>
<dbReference type="AlphaFoldDB" id="A0AAN9E604"/>
<dbReference type="Proteomes" id="UP001372338">
    <property type="component" value="Unassembled WGS sequence"/>
</dbReference>
<evidence type="ECO:0000313" key="3">
    <source>
        <dbReference type="Proteomes" id="UP001372338"/>
    </source>
</evidence>